<dbReference type="Pfam" id="PF04892">
    <property type="entry name" value="VanZ"/>
    <property type="match status" value="1"/>
</dbReference>
<dbReference type="EMBL" id="FPHM01000251">
    <property type="protein sequence ID" value="SFV71448.1"/>
    <property type="molecule type" value="Genomic_DNA"/>
</dbReference>
<evidence type="ECO:0000256" key="1">
    <source>
        <dbReference type="SAM" id="Phobius"/>
    </source>
</evidence>
<feature type="transmembrane region" description="Helical" evidence="1">
    <location>
        <begin position="104"/>
        <end position="123"/>
    </location>
</feature>
<keyword evidence="1" id="KW-1133">Transmembrane helix</keyword>
<evidence type="ECO:0000313" key="3">
    <source>
        <dbReference type="EMBL" id="SFV71448.1"/>
    </source>
</evidence>
<keyword evidence="1" id="KW-0472">Membrane</keyword>
<feature type="domain" description="VanZ-like" evidence="2">
    <location>
        <begin position="13"/>
        <end position="123"/>
    </location>
</feature>
<evidence type="ECO:0000259" key="2">
    <source>
        <dbReference type="Pfam" id="PF04892"/>
    </source>
</evidence>
<protein>
    <recommendedName>
        <fullName evidence="2">VanZ-like domain-containing protein</fullName>
    </recommendedName>
</protein>
<reference evidence="3" key="1">
    <citation type="submission" date="2016-10" db="EMBL/GenBank/DDBJ databases">
        <authorList>
            <person name="de Groot N.N."/>
        </authorList>
    </citation>
    <scope>NUCLEOTIDE SEQUENCE</scope>
</reference>
<keyword evidence="1" id="KW-0812">Transmembrane</keyword>
<name>A0A1W1D017_9ZZZZ</name>
<dbReference type="NCBIfam" id="NF037970">
    <property type="entry name" value="vanZ_1"/>
    <property type="match status" value="1"/>
</dbReference>
<gene>
    <name evidence="3" type="ORF">MNB_SV-13-1412</name>
</gene>
<dbReference type="AlphaFoldDB" id="A0A1W1D017"/>
<organism evidence="3">
    <name type="scientific">hydrothermal vent metagenome</name>
    <dbReference type="NCBI Taxonomy" id="652676"/>
    <lineage>
        <taxon>unclassified sequences</taxon>
        <taxon>metagenomes</taxon>
        <taxon>ecological metagenomes</taxon>
    </lineage>
</organism>
<feature type="transmembrane region" description="Helical" evidence="1">
    <location>
        <begin position="75"/>
        <end position="92"/>
    </location>
</feature>
<dbReference type="PANTHER" id="PTHR28008">
    <property type="entry name" value="DOMAIN PROTEIN, PUTATIVE (AFU_ORTHOLOGUE AFUA_3G10980)-RELATED"/>
    <property type="match status" value="1"/>
</dbReference>
<accession>A0A1W1D017</accession>
<feature type="transmembrane region" description="Helical" evidence="1">
    <location>
        <begin position="7"/>
        <end position="26"/>
    </location>
</feature>
<dbReference type="PANTHER" id="PTHR28008:SF1">
    <property type="entry name" value="DOMAIN PROTEIN, PUTATIVE (AFU_ORTHOLOGUE AFUA_3G10980)-RELATED"/>
    <property type="match status" value="1"/>
</dbReference>
<dbReference type="InterPro" id="IPR006976">
    <property type="entry name" value="VanZ-like"/>
</dbReference>
<sequence length="130" mass="14652">MYLKLPLKVLIPLSFFLFISIIIFKADTADYNFAFRLIGNIPHGDKLMHGLLFGLMAWALNYGLDFKSIAIKKPISIKLQLGAIFVLIFATLEELSQLFIASRTFDVGDLVADVVGVVLFSLIRRKKCKK</sequence>
<feature type="transmembrane region" description="Helical" evidence="1">
    <location>
        <begin position="46"/>
        <end position="63"/>
    </location>
</feature>
<proteinExistence type="predicted"/>